<protein>
    <submittedName>
        <fullName evidence="3">Ca-activated chloride channel family protein</fullName>
    </submittedName>
</protein>
<keyword evidence="1" id="KW-0472">Membrane</keyword>
<proteinExistence type="predicted"/>
<comment type="caution">
    <text evidence="3">The sequence shown here is derived from an EMBL/GenBank/DDBJ whole genome shotgun (WGS) entry which is preliminary data.</text>
</comment>
<dbReference type="AlphaFoldDB" id="A0A4R4ALP4"/>
<gene>
    <name evidence="3" type="ORF">EDC29_101235</name>
</gene>
<keyword evidence="1" id="KW-1133">Transmembrane helix</keyword>
<name>A0A4R4ALP4_MARGR</name>
<organism evidence="3 4">
    <name type="scientific">Marichromatium gracile</name>
    <name type="common">Chromatium gracile</name>
    <dbReference type="NCBI Taxonomy" id="1048"/>
    <lineage>
        <taxon>Bacteria</taxon>
        <taxon>Pseudomonadati</taxon>
        <taxon>Pseudomonadota</taxon>
        <taxon>Gammaproteobacteria</taxon>
        <taxon>Chromatiales</taxon>
        <taxon>Chromatiaceae</taxon>
        <taxon>Marichromatium</taxon>
    </lineage>
</organism>
<dbReference type="CDD" id="cd00198">
    <property type="entry name" value="vWFA"/>
    <property type="match status" value="1"/>
</dbReference>
<dbReference type="PANTHER" id="PTHR22550:SF14">
    <property type="entry name" value="VWFA DOMAIN-CONTAINING PROTEIN"/>
    <property type="match status" value="1"/>
</dbReference>
<reference evidence="3 4" key="1">
    <citation type="submission" date="2019-03" db="EMBL/GenBank/DDBJ databases">
        <title>Genomic Encyclopedia of Type Strains, Phase IV (KMG-IV): sequencing the most valuable type-strain genomes for metagenomic binning, comparative biology and taxonomic classification.</title>
        <authorList>
            <person name="Goeker M."/>
        </authorList>
    </citation>
    <scope>NUCLEOTIDE SEQUENCE [LARGE SCALE GENOMIC DNA]</scope>
    <source>
        <strain evidence="3 4">DSM 203</strain>
    </source>
</reference>
<accession>A0A4R4ALP4</accession>
<dbReference type="InterPro" id="IPR002035">
    <property type="entry name" value="VWF_A"/>
</dbReference>
<dbReference type="Pfam" id="PF13519">
    <property type="entry name" value="VWA_2"/>
    <property type="match status" value="1"/>
</dbReference>
<dbReference type="Proteomes" id="UP000295247">
    <property type="component" value="Unassembled WGS sequence"/>
</dbReference>
<evidence type="ECO:0000313" key="4">
    <source>
        <dbReference type="Proteomes" id="UP000295247"/>
    </source>
</evidence>
<dbReference type="EMBL" id="SMDC01000001">
    <property type="protein sequence ID" value="TCW39819.1"/>
    <property type="molecule type" value="Genomic_DNA"/>
</dbReference>
<dbReference type="SUPFAM" id="SSF53300">
    <property type="entry name" value="vWA-like"/>
    <property type="match status" value="1"/>
</dbReference>
<keyword evidence="1" id="KW-0812">Transmembrane</keyword>
<feature type="transmembrane region" description="Helical" evidence="1">
    <location>
        <begin position="6"/>
        <end position="26"/>
    </location>
</feature>
<dbReference type="InterPro" id="IPR050768">
    <property type="entry name" value="UPF0353/GerABKA_families"/>
</dbReference>
<sequence>MSVGGPHLAEPLWLLGLLAIPALWWWRRRRAPLAGAPTALRAYADAHLLPHLLVAPSRPGRRGHPLRRWTLLWALLVLTLAGPRWGYQEVRLFHPGNHLLVLLDVSRSMRCTDLAPDRLGRARQELEDLIRANRHHRLGLIAFASVPHVLAPITEDSATLLSRLPVLATDLASPQLQGSNLEGALERAAQLLDPLPADGARAILLISDGDFATPLPLEQVRALAARGIRLHVLGVGTEQGALVPAPQGGWVRDPMDPTRQPVRSTLEPERLEALAVAGDGRYREAIHGEADTRALLDASAERARSAAAGDERTRIWNERFWIPLIVLALLVLAEFRHPWRRPGGGS</sequence>
<dbReference type="PROSITE" id="PS50234">
    <property type="entry name" value="VWFA"/>
    <property type="match status" value="1"/>
</dbReference>
<evidence type="ECO:0000259" key="2">
    <source>
        <dbReference type="PROSITE" id="PS50234"/>
    </source>
</evidence>
<feature type="transmembrane region" description="Helical" evidence="1">
    <location>
        <begin position="69"/>
        <end position="87"/>
    </location>
</feature>
<dbReference type="PANTHER" id="PTHR22550">
    <property type="entry name" value="SPORE GERMINATION PROTEIN"/>
    <property type="match status" value="1"/>
</dbReference>
<evidence type="ECO:0000256" key="1">
    <source>
        <dbReference type="SAM" id="Phobius"/>
    </source>
</evidence>
<dbReference type="RefSeq" id="WP_132228231.1">
    <property type="nucleotide sequence ID" value="NZ_NRRH01000002.1"/>
</dbReference>
<feature type="domain" description="VWFA" evidence="2">
    <location>
        <begin position="98"/>
        <end position="303"/>
    </location>
</feature>
<dbReference type="Gene3D" id="3.40.50.410">
    <property type="entry name" value="von Willebrand factor, type A domain"/>
    <property type="match status" value="1"/>
</dbReference>
<dbReference type="SMART" id="SM00327">
    <property type="entry name" value="VWA"/>
    <property type="match status" value="1"/>
</dbReference>
<evidence type="ECO:0000313" key="3">
    <source>
        <dbReference type="EMBL" id="TCW39819.1"/>
    </source>
</evidence>
<dbReference type="InterPro" id="IPR036465">
    <property type="entry name" value="vWFA_dom_sf"/>
</dbReference>